<keyword evidence="2" id="KW-0813">Transport</keyword>
<feature type="transmembrane region" description="Helical" evidence="7">
    <location>
        <begin position="56"/>
        <end position="81"/>
    </location>
</feature>
<feature type="transmembrane region" description="Helical" evidence="7">
    <location>
        <begin position="669"/>
        <end position="690"/>
    </location>
</feature>
<dbReference type="FunCoup" id="A8X8N8">
    <property type="interactions" value="5"/>
</dbReference>
<evidence type="ECO:0000313" key="9">
    <source>
        <dbReference type="EMBL" id="CAP28999.1"/>
    </source>
</evidence>
<dbReference type="Pfam" id="PF01490">
    <property type="entry name" value="Aa_trans"/>
    <property type="match status" value="1"/>
</dbReference>
<feature type="transmembrane region" description="Helical" evidence="7">
    <location>
        <begin position="696"/>
        <end position="717"/>
    </location>
</feature>
<name>A8X8N8_CAEBR</name>
<evidence type="ECO:0000256" key="3">
    <source>
        <dbReference type="ARBA" id="ARBA00022692"/>
    </source>
</evidence>
<evidence type="ECO:0000256" key="1">
    <source>
        <dbReference type="ARBA" id="ARBA00004370"/>
    </source>
</evidence>
<dbReference type="EMBL" id="HE600998">
    <property type="protein sequence ID" value="CAP28999.1"/>
    <property type="molecule type" value="Genomic_DNA"/>
</dbReference>
<feature type="region of interest" description="Disordered" evidence="6">
    <location>
        <begin position="775"/>
        <end position="842"/>
    </location>
</feature>
<feature type="transmembrane region" description="Helical" evidence="7">
    <location>
        <begin position="87"/>
        <end position="114"/>
    </location>
</feature>
<dbReference type="InterPro" id="IPR013057">
    <property type="entry name" value="AA_transpt_TM"/>
</dbReference>
<feature type="compositionally biased region" description="Polar residues" evidence="6">
    <location>
        <begin position="791"/>
        <end position="805"/>
    </location>
</feature>
<dbReference type="Proteomes" id="UP000008549">
    <property type="component" value="Unassembled WGS sequence"/>
</dbReference>
<evidence type="ECO:0000256" key="5">
    <source>
        <dbReference type="ARBA" id="ARBA00023136"/>
    </source>
</evidence>
<keyword evidence="10" id="KW-1185">Reference proteome</keyword>
<proteinExistence type="predicted"/>
<dbReference type="eggNOG" id="KOG1303">
    <property type="taxonomic scope" value="Eukaryota"/>
</dbReference>
<dbReference type="RefSeq" id="XP_002637110.1">
    <property type="nucleotide sequence ID" value="XM_002637064.1"/>
</dbReference>
<reference evidence="9 10" key="2">
    <citation type="journal article" date="2011" name="PLoS Genet.">
        <title>Caenorhabditis briggsae recombinant inbred line genotypes reveal inter-strain incompatibility and the evolution of recombination.</title>
        <authorList>
            <person name="Ross J.A."/>
            <person name="Koboldt D.C."/>
            <person name="Staisch J.E."/>
            <person name="Chamberlin H.M."/>
            <person name="Gupta B.P."/>
            <person name="Miller R.D."/>
            <person name="Baird S.E."/>
            <person name="Haag E.S."/>
        </authorList>
    </citation>
    <scope>NUCLEOTIDE SEQUENCE [LARGE SCALE GENOMIC DNA]</scope>
    <source>
        <strain evidence="9 10">AF16</strain>
    </source>
</reference>
<feature type="transmembrane region" description="Helical" evidence="7">
    <location>
        <begin position="206"/>
        <end position="230"/>
    </location>
</feature>
<feature type="transmembrane region" description="Helical" evidence="7">
    <location>
        <begin position="171"/>
        <end position="199"/>
    </location>
</feature>
<gene>
    <name evidence="9" type="ORF">CBG09610</name>
    <name evidence="9" type="ORF">CBG_09610</name>
</gene>
<dbReference type="GeneID" id="8579106"/>
<protein>
    <submittedName>
        <fullName evidence="9">Protein CBG09610</fullName>
    </submittedName>
</protein>
<sequence>MSFTLSRDNYAFDDPCRKPTQTSTCSSEDGSSNDHKTNNSHGDVDMSKPFFNPAGLNWFVTGLFVVGDLAGGGIVALPTAIIQAEFWTGLIVCMILIGVVTYTAYVLGLSWNILLSTWPEYRHHCRKPYPEIGGRAMGPTCQLLVSICIDVTQFGISVVYLLLASKNIQNMIIAFSSGGNLSFCILVLIVAACLLPLCFLKSPQDFWWAVVIAMMTTSAAVILIIVGSIIDYGTCHEAAQLPPFKTTNLFLSMGTLLFSVGGHSAFPTIQHDMKQPKEFTRSVILAFTIMAFMYVPVCIMGYLVYGDSLRDSIIPSIQTVWIQQAINILITIHCILTLTIVFNPLMQEVEDIFHVPQKFGIKRVFVRTGIMIAVVFVAESVPTFGPLLDLVGGSTLTLTSVILPCLFYIYLNAYKRKEEATGKPGTGPVGWRDVFTYNEKPTLTICIIIIIIGLIGGGCATFSAIVELTSTQFAVPCYVSVFQANRIIVDGHPRFKCPVSACNSVIHENDINAVLDEKEPALEKYMSIVHRRYLQHKQYKHSIMAALPSSDTKRCPLCRSVYMHEPGCNYVICANSACNSAFCWQCEKPVGRSCSHFTTASTCRLGYKDFERIFRSVQLALDVNFIILWILLPFVYLIAFLYIPISIIFLVPASLAYDAYRKERDSHDFLVPIDVITIIFRIVIGIVIGIVVSIPFAIGSIVSGFFIVFFYMGFLFIRTVPCGLSGDRVGTILCFMRWAGRIFKIGPYGKLLEEARRERRDALVKLEANQDDFENALSESDGTSGEVELSSAPQQGTSSDFTTNSKTYEKTSNTVTTTTTTTTKTTTTKTTTTEQPTTIRKT</sequence>
<evidence type="ECO:0000256" key="4">
    <source>
        <dbReference type="ARBA" id="ARBA00022989"/>
    </source>
</evidence>
<dbReference type="STRING" id="6238.A8X8N8"/>
<keyword evidence="5 7" id="KW-0472">Membrane</keyword>
<dbReference type="KEGG" id="cbr:CBG_09610"/>
<dbReference type="SUPFAM" id="SSF57850">
    <property type="entry name" value="RING/U-box"/>
    <property type="match status" value="1"/>
</dbReference>
<feature type="transmembrane region" description="Helical" evidence="7">
    <location>
        <begin position="626"/>
        <end position="657"/>
    </location>
</feature>
<feature type="transmembrane region" description="Helical" evidence="7">
    <location>
        <begin position="442"/>
        <end position="466"/>
    </location>
</feature>
<feature type="domain" description="Amino acid transporter transmembrane" evidence="8">
    <location>
        <begin position="57"/>
        <end position="416"/>
    </location>
</feature>
<feature type="transmembrane region" description="Helical" evidence="7">
    <location>
        <begin position="143"/>
        <end position="165"/>
    </location>
</feature>
<dbReference type="AlphaFoldDB" id="A8X8N8"/>
<dbReference type="CTD" id="8579106"/>
<dbReference type="HOGENOM" id="CLU_338102_0_0_1"/>
<evidence type="ECO:0000256" key="2">
    <source>
        <dbReference type="ARBA" id="ARBA00022448"/>
    </source>
</evidence>
<feature type="transmembrane region" description="Helical" evidence="7">
    <location>
        <begin position="364"/>
        <end position="384"/>
    </location>
</feature>
<evidence type="ECO:0000259" key="8">
    <source>
        <dbReference type="Pfam" id="PF01490"/>
    </source>
</evidence>
<accession>A8X8N8</accession>
<dbReference type="PANTHER" id="PTHR48017">
    <property type="entry name" value="OS05G0424000 PROTEIN-RELATED"/>
    <property type="match status" value="1"/>
</dbReference>
<feature type="compositionally biased region" description="Polar residues" evidence="6">
    <location>
        <begin position="19"/>
        <end position="30"/>
    </location>
</feature>
<comment type="subcellular location">
    <subcellularLocation>
        <location evidence="1">Membrane</location>
    </subcellularLocation>
</comment>
<feature type="compositionally biased region" description="Low complexity" evidence="6">
    <location>
        <begin position="810"/>
        <end position="842"/>
    </location>
</feature>
<reference evidence="9 10" key="1">
    <citation type="journal article" date="2003" name="PLoS Biol.">
        <title>The genome sequence of Caenorhabditis briggsae: a platform for comparative genomics.</title>
        <authorList>
            <person name="Stein L.D."/>
            <person name="Bao Z."/>
            <person name="Blasiar D."/>
            <person name="Blumenthal T."/>
            <person name="Brent M.R."/>
            <person name="Chen N."/>
            <person name="Chinwalla A."/>
            <person name="Clarke L."/>
            <person name="Clee C."/>
            <person name="Coghlan A."/>
            <person name="Coulson A."/>
            <person name="D'Eustachio P."/>
            <person name="Fitch D.H."/>
            <person name="Fulton L.A."/>
            <person name="Fulton R.E."/>
            <person name="Griffiths-Jones S."/>
            <person name="Harris T.W."/>
            <person name="Hillier L.W."/>
            <person name="Kamath R."/>
            <person name="Kuwabara P.E."/>
            <person name="Mardis E.R."/>
            <person name="Marra M.A."/>
            <person name="Miner T.L."/>
            <person name="Minx P."/>
            <person name="Mullikin J.C."/>
            <person name="Plumb R.W."/>
            <person name="Rogers J."/>
            <person name="Schein J.E."/>
            <person name="Sohrmann M."/>
            <person name="Spieth J."/>
            <person name="Stajich J.E."/>
            <person name="Wei C."/>
            <person name="Willey D."/>
            <person name="Wilson R.K."/>
            <person name="Durbin R."/>
            <person name="Waterston R.H."/>
        </authorList>
    </citation>
    <scope>NUCLEOTIDE SEQUENCE [LARGE SCALE GENOMIC DNA]</scope>
    <source>
        <strain evidence="9 10">AF16</strain>
    </source>
</reference>
<feature type="transmembrane region" description="Helical" evidence="7">
    <location>
        <begin position="325"/>
        <end position="343"/>
    </location>
</feature>
<feature type="region of interest" description="Disordered" evidence="6">
    <location>
        <begin position="14"/>
        <end position="40"/>
    </location>
</feature>
<dbReference type="Gene3D" id="1.20.120.1750">
    <property type="match status" value="1"/>
</dbReference>
<keyword evidence="4 7" id="KW-1133">Transmembrane helix</keyword>
<dbReference type="InParanoid" id="A8X8N8"/>
<evidence type="ECO:0000256" key="6">
    <source>
        <dbReference type="SAM" id="MobiDB-lite"/>
    </source>
</evidence>
<keyword evidence="3 7" id="KW-0812">Transmembrane</keyword>
<feature type="transmembrane region" description="Helical" evidence="7">
    <location>
        <begin position="282"/>
        <end position="305"/>
    </location>
</feature>
<evidence type="ECO:0000256" key="7">
    <source>
        <dbReference type="SAM" id="Phobius"/>
    </source>
</evidence>
<dbReference type="GO" id="GO:0016020">
    <property type="term" value="C:membrane"/>
    <property type="evidence" value="ECO:0007669"/>
    <property type="project" value="UniProtKB-SubCell"/>
</dbReference>
<dbReference type="FunFam" id="1.20.1740.10:FF:000052">
    <property type="entry name" value="Lysine histidine transporter-like 3"/>
    <property type="match status" value="1"/>
</dbReference>
<organism evidence="9 10">
    <name type="scientific">Caenorhabditis briggsae</name>
    <dbReference type="NCBI Taxonomy" id="6238"/>
    <lineage>
        <taxon>Eukaryota</taxon>
        <taxon>Metazoa</taxon>
        <taxon>Ecdysozoa</taxon>
        <taxon>Nematoda</taxon>
        <taxon>Chromadorea</taxon>
        <taxon>Rhabditida</taxon>
        <taxon>Rhabditina</taxon>
        <taxon>Rhabditomorpha</taxon>
        <taxon>Rhabditoidea</taxon>
        <taxon>Rhabditidae</taxon>
        <taxon>Peloderinae</taxon>
        <taxon>Caenorhabditis</taxon>
    </lineage>
</organism>
<feature type="transmembrane region" description="Helical" evidence="7">
    <location>
        <begin position="390"/>
        <end position="411"/>
    </location>
</feature>
<dbReference type="eggNOG" id="KOG1815">
    <property type="taxonomic scope" value="Eukaryota"/>
</dbReference>
<evidence type="ECO:0000313" key="10">
    <source>
        <dbReference type="Proteomes" id="UP000008549"/>
    </source>
</evidence>
<dbReference type="Gene3D" id="1.20.1740.10">
    <property type="entry name" value="Amino acid/polyamine transporter I"/>
    <property type="match status" value="1"/>
</dbReference>